<name>A0ABZ1R5Q2_9ACTN</name>
<dbReference type="InterPro" id="IPR041698">
    <property type="entry name" value="Methyltransf_25"/>
</dbReference>
<reference evidence="5" key="1">
    <citation type="submission" date="2022-10" db="EMBL/GenBank/DDBJ databases">
        <title>The complete genomes of actinobacterial strains from the NBC collection.</title>
        <authorList>
            <person name="Joergensen T.S."/>
            <person name="Alvarez Arevalo M."/>
            <person name="Sterndorff E.B."/>
            <person name="Faurdal D."/>
            <person name="Vuksanovic O."/>
            <person name="Mourched A.-S."/>
            <person name="Charusanti P."/>
            <person name="Shaw S."/>
            <person name="Blin K."/>
            <person name="Weber T."/>
        </authorList>
    </citation>
    <scope>NUCLEOTIDE SEQUENCE</scope>
    <source>
        <strain evidence="5">NBC_00302</strain>
    </source>
</reference>
<dbReference type="Proteomes" id="UP001432071">
    <property type="component" value="Chromosome"/>
</dbReference>
<dbReference type="InterPro" id="IPR029063">
    <property type="entry name" value="SAM-dependent_MTases_sf"/>
</dbReference>
<evidence type="ECO:0000256" key="3">
    <source>
        <dbReference type="ARBA" id="ARBA00022691"/>
    </source>
</evidence>
<dbReference type="Gene3D" id="3.40.50.150">
    <property type="entry name" value="Vaccinia Virus protein VP39"/>
    <property type="match status" value="1"/>
</dbReference>
<protein>
    <submittedName>
        <fullName evidence="5">Methyltransferase</fullName>
    </submittedName>
</protein>
<dbReference type="InterPro" id="IPR052190">
    <property type="entry name" value="Euk-Arch_PrmC-MTase"/>
</dbReference>
<dbReference type="GO" id="GO:0032259">
    <property type="term" value="P:methylation"/>
    <property type="evidence" value="ECO:0007669"/>
    <property type="project" value="UniProtKB-KW"/>
</dbReference>
<evidence type="ECO:0000313" key="5">
    <source>
        <dbReference type="EMBL" id="WUN89658.1"/>
    </source>
</evidence>
<dbReference type="GeneID" id="93764920"/>
<dbReference type="SUPFAM" id="SSF53335">
    <property type="entry name" value="S-adenosyl-L-methionine-dependent methyltransferases"/>
    <property type="match status" value="1"/>
</dbReference>
<dbReference type="GO" id="GO:0008168">
    <property type="term" value="F:methyltransferase activity"/>
    <property type="evidence" value="ECO:0007669"/>
    <property type="project" value="UniProtKB-KW"/>
</dbReference>
<keyword evidence="3" id="KW-0949">S-adenosyl-L-methionine</keyword>
<evidence type="ECO:0000256" key="1">
    <source>
        <dbReference type="ARBA" id="ARBA00022603"/>
    </source>
</evidence>
<dbReference type="Pfam" id="PF13649">
    <property type="entry name" value="Methyltransf_25"/>
    <property type="match status" value="1"/>
</dbReference>
<sequence>MAIPHASSLVESSVPPPDGDALFDVGLRLVERHDGGREAREFELLGLRWDLVPQVFAPVHTDSTELFTEWLPFPVGGSLLEVGCGAGVTAVMAALAGCARVTALDINPEAVRNTELNAVRHGVADRVRVLRSDLYDALAPGERFDVVFWNSNVICAPEEFVYTRPMQYAIFDRSYATHYRYLRDGLTRLTSSGRLFLGFNSLGDAERLHSLAAESGVRITERERTTRRAGDVPVTFQLLEVAP</sequence>
<dbReference type="PANTHER" id="PTHR45875:SF1">
    <property type="entry name" value="METHYLTRANSFERASE N6AMT1"/>
    <property type="match status" value="1"/>
</dbReference>
<keyword evidence="6" id="KW-1185">Reference proteome</keyword>
<dbReference type="PANTHER" id="PTHR45875">
    <property type="entry name" value="METHYLTRANSFERASE N6AMT1"/>
    <property type="match status" value="1"/>
</dbReference>
<organism evidence="5 6">
    <name type="scientific">Streptomyces bobili</name>
    <dbReference type="NCBI Taxonomy" id="67280"/>
    <lineage>
        <taxon>Bacteria</taxon>
        <taxon>Bacillati</taxon>
        <taxon>Actinomycetota</taxon>
        <taxon>Actinomycetes</taxon>
        <taxon>Kitasatosporales</taxon>
        <taxon>Streptomycetaceae</taxon>
        <taxon>Streptomyces</taxon>
    </lineage>
</organism>
<proteinExistence type="predicted"/>
<dbReference type="EMBL" id="CP108038">
    <property type="protein sequence ID" value="WUN89658.1"/>
    <property type="molecule type" value="Genomic_DNA"/>
</dbReference>
<evidence type="ECO:0000256" key="2">
    <source>
        <dbReference type="ARBA" id="ARBA00022679"/>
    </source>
</evidence>
<accession>A0ABZ1R5Q2</accession>
<dbReference type="RefSeq" id="WP_328736447.1">
    <property type="nucleotide sequence ID" value="NZ_CP108038.1"/>
</dbReference>
<feature type="domain" description="Methyltransferase" evidence="4">
    <location>
        <begin position="80"/>
        <end position="152"/>
    </location>
</feature>
<dbReference type="CDD" id="cd02440">
    <property type="entry name" value="AdoMet_MTases"/>
    <property type="match status" value="1"/>
</dbReference>
<evidence type="ECO:0000313" key="6">
    <source>
        <dbReference type="Proteomes" id="UP001432071"/>
    </source>
</evidence>
<keyword evidence="1 5" id="KW-0489">Methyltransferase</keyword>
<gene>
    <name evidence="5" type="ORF">OHT53_28080</name>
</gene>
<evidence type="ECO:0000259" key="4">
    <source>
        <dbReference type="Pfam" id="PF13649"/>
    </source>
</evidence>
<keyword evidence="2" id="KW-0808">Transferase</keyword>